<reference evidence="1" key="1">
    <citation type="journal article" date="2015" name="Nature">
        <title>Complex archaea that bridge the gap between prokaryotes and eukaryotes.</title>
        <authorList>
            <person name="Spang A."/>
            <person name="Saw J.H."/>
            <person name="Jorgensen S.L."/>
            <person name="Zaremba-Niedzwiedzka K."/>
            <person name="Martijn J."/>
            <person name="Lind A.E."/>
            <person name="van Eijk R."/>
            <person name="Schleper C."/>
            <person name="Guy L."/>
            <person name="Ettema T.J."/>
        </authorList>
    </citation>
    <scope>NUCLEOTIDE SEQUENCE</scope>
</reference>
<accession>A0A0F8ZU65</accession>
<organism evidence="1">
    <name type="scientific">marine sediment metagenome</name>
    <dbReference type="NCBI Taxonomy" id="412755"/>
    <lineage>
        <taxon>unclassified sequences</taxon>
        <taxon>metagenomes</taxon>
        <taxon>ecological metagenomes</taxon>
    </lineage>
</organism>
<gene>
    <name evidence="1" type="ORF">LCGC14_2732330</name>
</gene>
<protein>
    <submittedName>
        <fullName evidence="1">Uncharacterized protein</fullName>
    </submittedName>
</protein>
<sequence>LRAEGIPLICYPNNRTDWLEMAVEFAKLWDSLNAKRGLGYDFNPWVWPISFKVLKEE</sequence>
<name>A0A0F8ZU65_9ZZZZ</name>
<dbReference type="EMBL" id="LAZR01049492">
    <property type="protein sequence ID" value="KKK89515.1"/>
    <property type="molecule type" value="Genomic_DNA"/>
</dbReference>
<feature type="non-terminal residue" evidence="1">
    <location>
        <position position="1"/>
    </location>
</feature>
<proteinExistence type="predicted"/>
<evidence type="ECO:0000313" key="1">
    <source>
        <dbReference type="EMBL" id="KKK89515.1"/>
    </source>
</evidence>
<dbReference type="AlphaFoldDB" id="A0A0F8ZU65"/>
<comment type="caution">
    <text evidence="1">The sequence shown here is derived from an EMBL/GenBank/DDBJ whole genome shotgun (WGS) entry which is preliminary data.</text>
</comment>